<feature type="domain" description="Pseudouridine synthase I TruA alpha/beta" evidence="8">
    <location>
        <begin position="9"/>
        <end position="104"/>
    </location>
</feature>
<dbReference type="InterPro" id="IPR020097">
    <property type="entry name" value="PsdUridine_synth_TruA_a/b_dom"/>
</dbReference>
<gene>
    <name evidence="4 9" type="primary">truA</name>
    <name evidence="9" type="ORF">MGMO_126c00170</name>
</gene>
<feature type="domain" description="Pseudouridine synthase I TruA alpha/beta" evidence="8">
    <location>
        <begin position="143"/>
        <end position="245"/>
    </location>
</feature>
<comment type="subunit">
    <text evidence="4">Homodimer.</text>
</comment>
<protein>
    <recommendedName>
        <fullName evidence="4">tRNA pseudouridine synthase A</fullName>
        <ecNumber evidence="4">5.4.99.12</ecNumber>
    </recommendedName>
    <alternativeName>
        <fullName evidence="4">tRNA pseudouridine(38-40) synthase</fullName>
    </alternativeName>
    <alternativeName>
        <fullName evidence="4">tRNA pseudouridylate synthase I</fullName>
    </alternativeName>
    <alternativeName>
        <fullName evidence="4">tRNA-uridine isomerase I</fullName>
    </alternativeName>
</protein>
<keyword evidence="2 4" id="KW-0819">tRNA processing</keyword>
<dbReference type="SUPFAM" id="SSF55120">
    <property type="entry name" value="Pseudouridine synthase"/>
    <property type="match status" value="1"/>
</dbReference>
<evidence type="ECO:0000256" key="6">
    <source>
        <dbReference type="PIRSR" id="PIRSR001430-2"/>
    </source>
</evidence>
<dbReference type="NCBIfam" id="TIGR00071">
    <property type="entry name" value="hisT_truA"/>
    <property type="match status" value="1"/>
</dbReference>
<name>V5BZK1_9GAMM</name>
<dbReference type="eggNOG" id="COG0101">
    <property type="taxonomic scope" value="Bacteria"/>
</dbReference>
<dbReference type="PIRSF" id="PIRSF001430">
    <property type="entry name" value="tRNA_psdUrid_synth"/>
    <property type="match status" value="1"/>
</dbReference>
<comment type="caution">
    <text evidence="9">The sequence shown here is derived from an EMBL/GenBank/DDBJ whole genome shotgun (WGS) entry which is preliminary data.</text>
</comment>
<evidence type="ECO:0000256" key="3">
    <source>
        <dbReference type="ARBA" id="ARBA00023235"/>
    </source>
</evidence>
<evidence type="ECO:0000256" key="1">
    <source>
        <dbReference type="ARBA" id="ARBA00009375"/>
    </source>
</evidence>
<comment type="caution">
    <text evidence="4">Lacks conserved residue(s) required for the propagation of feature annotation.</text>
</comment>
<comment type="similarity">
    <text evidence="1 4 7">Belongs to the tRNA pseudouridine synthase TruA family.</text>
</comment>
<dbReference type="AlphaFoldDB" id="V5BZK1"/>
<dbReference type="HAMAP" id="MF_00171">
    <property type="entry name" value="TruA"/>
    <property type="match status" value="1"/>
</dbReference>
<dbReference type="InterPro" id="IPR020095">
    <property type="entry name" value="PsdUridine_synth_TruA_C"/>
</dbReference>
<evidence type="ECO:0000259" key="8">
    <source>
        <dbReference type="Pfam" id="PF01416"/>
    </source>
</evidence>
<sequence>MVRIALGVEYDGSGFAGWQWQPNRRSVQAELEKALSKVANHPVTVICAGRTDAGVHALEQVVHFDVNVERDLHAWLLGGNSNLPDEIRITWVKQVVDDFHARYSAIARLYRYMILNRPVKSAILGKQTTWCYHPLDADVMNKAAQHLVGNHDFTSFRAQGCQSKSPFRIVHFVEVYREGEKVIIQICANAFLHHMVRNIAGVLMDIGIGKQAEDWTLALLVAKKRELGGATAPPSGLYLESVYYPPCYGFTKHPAFNRLPGDTKRFDSPLVNVG</sequence>
<comment type="function">
    <text evidence="4">Formation of pseudouridine at positions 38, 39 and 40 in the anticodon stem and loop of transfer RNAs.</text>
</comment>
<dbReference type="Pfam" id="PF01416">
    <property type="entry name" value="PseudoU_synth_1"/>
    <property type="match status" value="2"/>
</dbReference>
<dbReference type="PANTHER" id="PTHR11142">
    <property type="entry name" value="PSEUDOURIDYLATE SYNTHASE"/>
    <property type="match status" value="1"/>
</dbReference>
<dbReference type="GO" id="GO:0031119">
    <property type="term" value="P:tRNA pseudouridine synthesis"/>
    <property type="evidence" value="ECO:0007669"/>
    <property type="project" value="UniProtKB-UniRule"/>
</dbReference>
<dbReference type="EMBL" id="AYLO01000118">
    <property type="protein sequence ID" value="ESS69973.1"/>
    <property type="molecule type" value="Genomic_DNA"/>
</dbReference>
<dbReference type="Gene3D" id="3.30.70.660">
    <property type="entry name" value="Pseudouridine synthase I, catalytic domain, C-terminal subdomain"/>
    <property type="match status" value="1"/>
</dbReference>
<feature type="binding site" evidence="4 6">
    <location>
        <position position="110"/>
    </location>
    <ligand>
        <name>substrate</name>
    </ligand>
</feature>
<evidence type="ECO:0000313" key="10">
    <source>
        <dbReference type="Proteomes" id="UP000017842"/>
    </source>
</evidence>
<keyword evidence="3 4" id="KW-0413">Isomerase</keyword>
<dbReference type="GO" id="GO:0160147">
    <property type="term" value="F:tRNA pseudouridine(38-40) synthase activity"/>
    <property type="evidence" value="ECO:0007669"/>
    <property type="project" value="UniProtKB-EC"/>
</dbReference>
<dbReference type="GO" id="GO:0003723">
    <property type="term" value="F:RNA binding"/>
    <property type="evidence" value="ECO:0007669"/>
    <property type="project" value="InterPro"/>
</dbReference>
<feature type="active site" description="Nucleophile" evidence="4 5">
    <location>
        <position position="52"/>
    </location>
</feature>
<evidence type="ECO:0000256" key="4">
    <source>
        <dbReference type="HAMAP-Rule" id="MF_00171"/>
    </source>
</evidence>
<dbReference type="Gene3D" id="3.30.70.580">
    <property type="entry name" value="Pseudouridine synthase I, catalytic domain, N-terminal subdomain"/>
    <property type="match status" value="1"/>
</dbReference>
<dbReference type="PATRIC" id="fig|1116472.3.peg.3302"/>
<dbReference type="InterPro" id="IPR020094">
    <property type="entry name" value="TruA/RsuA/RluB/E/F_N"/>
</dbReference>
<keyword evidence="10" id="KW-1185">Reference proteome</keyword>
<evidence type="ECO:0000256" key="2">
    <source>
        <dbReference type="ARBA" id="ARBA00022694"/>
    </source>
</evidence>
<dbReference type="InterPro" id="IPR001406">
    <property type="entry name" value="PsdUridine_synth_TruA"/>
</dbReference>
<dbReference type="OrthoDB" id="9811823at2"/>
<dbReference type="InterPro" id="IPR020103">
    <property type="entry name" value="PsdUridine_synth_cat_dom_sf"/>
</dbReference>
<evidence type="ECO:0000256" key="7">
    <source>
        <dbReference type="RuleBase" id="RU003792"/>
    </source>
</evidence>
<comment type="catalytic activity">
    <reaction evidence="4 7">
        <text>uridine(38/39/40) in tRNA = pseudouridine(38/39/40) in tRNA</text>
        <dbReference type="Rhea" id="RHEA:22376"/>
        <dbReference type="Rhea" id="RHEA-COMP:10085"/>
        <dbReference type="Rhea" id="RHEA-COMP:10087"/>
        <dbReference type="ChEBI" id="CHEBI:65314"/>
        <dbReference type="ChEBI" id="CHEBI:65315"/>
        <dbReference type="EC" id="5.4.99.12"/>
    </reaction>
</comment>
<accession>V5BZK1</accession>
<evidence type="ECO:0000313" key="9">
    <source>
        <dbReference type="EMBL" id="ESS69973.1"/>
    </source>
</evidence>
<proteinExistence type="inferred from homology"/>
<dbReference type="FunFam" id="3.30.70.580:FF:000001">
    <property type="entry name" value="tRNA pseudouridine synthase A"/>
    <property type="match status" value="1"/>
</dbReference>
<dbReference type="PANTHER" id="PTHR11142:SF0">
    <property type="entry name" value="TRNA PSEUDOURIDINE SYNTHASE-LIKE 1"/>
    <property type="match status" value="1"/>
</dbReference>
<dbReference type="CDD" id="cd02570">
    <property type="entry name" value="PseudoU_synth_EcTruA"/>
    <property type="match status" value="1"/>
</dbReference>
<organism evidence="9 10">
    <name type="scientific">Methyloglobulus morosus KoM1</name>
    <dbReference type="NCBI Taxonomy" id="1116472"/>
    <lineage>
        <taxon>Bacteria</taxon>
        <taxon>Pseudomonadati</taxon>
        <taxon>Pseudomonadota</taxon>
        <taxon>Gammaproteobacteria</taxon>
        <taxon>Methylococcales</taxon>
        <taxon>Methylococcaceae</taxon>
        <taxon>Methyloglobulus</taxon>
    </lineage>
</organism>
<reference evidence="9 10" key="1">
    <citation type="journal article" date="2013" name="Genome Announc.">
        <title>Draft Genome Sequence of the Methanotrophic Gammaproteobacterium Methyloglobulus morosus DSM 22980 Strain KoM1.</title>
        <authorList>
            <person name="Poehlein A."/>
            <person name="Deutzmann J.S."/>
            <person name="Daniel R."/>
            <person name="Simeonova D.D."/>
        </authorList>
    </citation>
    <scope>NUCLEOTIDE SEQUENCE [LARGE SCALE GENOMIC DNA]</scope>
    <source>
        <strain evidence="9 10">KoM1</strain>
    </source>
</reference>
<dbReference type="Proteomes" id="UP000017842">
    <property type="component" value="Unassembled WGS sequence"/>
</dbReference>
<dbReference type="EC" id="5.4.99.12" evidence="4"/>
<evidence type="ECO:0000256" key="5">
    <source>
        <dbReference type="PIRSR" id="PIRSR001430-1"/>
    </source>
</evidence>
<dbReference type="STRING" id="1116472.MGMO_126c00170"/>
<dbReference type="RefSeq" id="WP_023495942.1">
    <property type="nucleotide sequence ID" value="NZ_AYLO01000118.1"/>
</dbReference>